<dbReference type="Pfam" id="PF03575">
    <property type="entry name" value="Peptidase_S51"/>
    <property type="match status" value="1"/>
</dbReference>
<gene>
    <name evidence="5" type="primary">pepE</name>
    <name evidence="5" type="ORF">QQ008_10315</name>
</gene>
<accession>A0ABT8KM10</accession>
<keyword evidence="2" id="KW-0645">Protease</keyword>
<evidence type="ECO:0000313" key="6">
    <source>
        <dbReference type="Proteomes" id="UP001172082"/>
    </source>
</evidence>
<evidence type="ECO:0000256" key="2">
    <source>
        <dbReference type="ARBA" id="ARBA00022670"/>
    </source>
</evidence>
<protein>
    <submittedName>
        <fullName evidence="5">Dipeptidase PepE</fullName>
        <ecNumber evidence="5">3.4.13.21</ecNumber>
    </submittedName>
</protein>
<keyword evidence="4" id="KW-0720">Serine protease</keyword>
<proteinExistence type="inferred from homology"/>
<dbReference type="InterPro" id="IPR029062">
    <property type="entry name" value="Class_I_gatase-like"/>
</dbReference>
<dbReference type="Proteomes" id="UP001172082">
    <property type="component" value="Unassembled WGS sequence"/>
</dbReference>
<dbReference type="PANTHER" id="PTHR20842:SF0">
    <property type="entry name" value="ALPHA-ASPARTYL DIPEPTIDASE"/>
    <property type="match status" value="1"/>
</dbReference>
<dbReference type="NCBIfam" id="NF003642">
    <property type="entry name" value="PRK05282.1"/>
    <property type="match status" value="1"/>
</dbReference>
<dbReference type="GO" id="GO:0016805">
    <property type="term" value="F:dipeptidase activity"/>
    <property type="evidence" value="ECO:0007669"/>
    <property type="project" value="UniProtKB-KW"/>
</dbReference>
<dbReference type="PANTHER" id="PTHR20842">
    <property type="entry name" value="PROTEASE S51 ALPHA-ASPARTYL DIPEPTIDASE"/>
    <property type="match status" value="1"/>
</dbReference>
<evidence type="ECO:0000256" key="3">
    <source>
        <dbReference type="ARBA" id="ARBA00022801"/>
    </source>
</evidence>
<evidence type="ECO:0000256" key="4">
    <source>
        <dbReference type="ARBA" id="ARBA00022825"/>
    </source>
</evidence>
<evidence type="ECO:0000313" key="5">
    <source>
        <dbReference type="EMBL" id="MDN5201760.1"/>
    </source>
</evidence>
<dbReference type="InterPro" id="IPR005320">
    <property type="entry name" value="Peptidase_S51"/>
</dbReference>
<keyword evidence="5" id="KW-0224">Dipeptidase</keyword>
<evidence type="ECO:0000256" key="1">
    <source>
        <dbReference type="ARBA" id="ARBA00006534"/>
    </source>
</evidence>
<dbReference type="EMBL" id="JAUJEA010000003">
    <property type="protein sequence ID" value="MDN5201760.1"/>
    <property type="molecule type" value="Genomic_DNA"/>
</dbReference>
<dbReference type="EC" id="3.4.13.21" evidence="5"/>
<organism evidence="5 6">
    <name type="scientific">Splendidivirga corallicola</name>
    <dbReference type="NCBI Taxonomy" id="3051826"/>
    <lineage>
        <taxon>Bacteria</taxon>
        <taxon>Pseudomonadati</taxon>
        <taxon>Bacteroidota</taxon>
        <taxon>Cytophagia</taxon>
        <taxon>Cytophagales</taxon>
        <taxon>Splendidivirgaceae</taxon>
        <taxon>Splendidivirga</taxon>
    </lineage>
</organism>
<keyword evidence="6" id="KW-1185">Reference proteome</keyword>
<dbReference type="CDD" id="cd03146">
    <property type="entry name" value="GAT1_Peptidase_E"/>
    <property type="match status" value="1"/>
</dbReference>
<comment type="caution">
    <text evidence="5">The sequence shown here is derived from an EMBL/GenBank/DDBJ whole genome shotgun (WGS) entry which is preliminary data.</text>
</comment>
<dbReference type="SUPFAM" id="SSF52317">
    <property type="entry name" value="Class I glutamine amidotransferase-like"/>
    <property type="match status" value="1"/>
</dbReference>
<keyword evidence="3 5" id="KW-0378">Hydrolase</keyword>
<dbReference type="Gene3D" id="3.40.50.880">
    <property type="match status" value="1"/>
</dbReference>
<comment type="similarity">
    <text evidence="1">Belongs to the peptidase S51 family.</text>
</comment>
<name>A0ABT8KM10_9BACT</name>
<dbReference type="RefSeq" id="WP_346751789.1">
    <property type="nucleotide sequence ID" value="NZ_JAUJEA010000003.1"/>
</dbReference>
<reference evidence="5" key="1">
    <citation type="submission" date="2023-06" db="EMBL/GenBank/DDBJ databases">
        <title>Genomic of Parafulvivirga corallium.</title>
        <authorList>
            <person name="Wang G."/>
        </authorList>
    </citation>
    <scope>NUCLEOTIDE SEQUENCE</scope>
    <source>
        <strain evidence="5">BMA10</strain>
    </source>
</reference>
<sequence>MREKLLLLSNSVNHGKGYLEHAASEINDFLGSEIKEVLFIPYAGVTMSYDDYTNRVAKPFGSIGYKLRGIHMFDDPVEAVKQASAVAVGGGNTFQLLSCLYKNNLLDEIRSKARQGMPVLGWSAGSNINGPSIRTTNDMPIVEPPSFRALNLVPFQINPHYTEATLPNHGGESRKQRIAEFLELNPDIYVVGIPEGALLRIENGNISTVGPGEIKIFRKGMETKIKKVGDDISFLLD</sequence>